<accession>A0AAD3NB42</accession>
<comment type="caution">
    <text evidence="2">The sequence shown here is derived from an EMBL/GenBank/DDBJ whole genome shotgun (WGS) entry which is preliminary data.</text>
</comment>
<dbReference type="InterPro" id="IPR000008">
    <property type="entry name" value="C2_dom"/>
</dbReference>
<protein>
    <recommendedName>
        <fullName evidence="1">C2 domain-containing protein</fullName>
    </recommendedName>
</protein>
<dbReference type="Gene3D" id="2.60.40.150">
    <property type="entry name" value="C2 domain"/>
    <property type="match status" value="2"/>
</dbReference>
<dbReference type="Proteomes" id="UP001279410">
    <property type="component" value="Unassembled WGS sequence"/>
</dbReference>
<feature type="domain" description="C2" evidence="1">
    <location>
        <begin position="159"/>
        <end position="280"/>
    </location>
</feature>
<name>A0AAD3NB42_LATJO</name>
<dbReference type="GO" id="GO:0022829">
    <property type="term" value="F:wide pore channel activity"/>
    <property type="evidence" value="ECO:0007669"/>
    <property type="project" value="TreeGrafter"/>
</dbReference>
<dbReference type="SUPFAM" id="SSF49562">
    <property type="entry name" value="C2 domain (Calcium/lipid-binding domain, CaLB)"/>
    <property type="match status" value="2"/>
</dbReference>
<evidence type="ECO:0000259" key="1">
    <source>
        <dbReference type="PROSITE" id="PS50004"/>
    </source>
</evidence>
<evidence type="ECO:0000313" key="3">
    <source>
        <dbReference type="Proteomes" id="UP001279410"/>
    </source>
</evidence>
<dbReference type="PANTHER" id="PTHR46096">
    <property type="entry name" value="PERFORIN-1"/>
    <property type="match status" value="1"/>
</dbReference>
<dbReference type="PROSITE" id="PS50004">
    <property type="entry name" value="C2"/>
    <property type="match status" value="2"/>
</dbReference>
<dbReference type="EMBL" id="BRZM01000129">
    <property type="protein sequence ID" value="GLD68255.1"/>
    <property type="molecule type" value="Genomic_DNA"/>
</dbReference>
<dbReference type="PANTHER" id="PTHR46096:SF1">
    <property type="entry name" value="PERFORIN 1.5"/>
    <property type="match status" value="1"/>
</dbReference>
<dbReference type="InterPro" id="IPR052784">
    <property type="entry name" value="Perforin-1_pore-forming"/>
</dbReference>
<dbReference type="AlphaFoldDB" id="A0AAD3NB42"/>
<dbReference type="SMART" id="SM00239">
    <property type="entry name" value="C2"/>
    <property type="match status" value="2"/>
</dbReference>
<evidence type="ECO:0000313" key="2">
    <source>
        <dbReference type="EMBL" id="GLD68255.1"/>
    </source>
</evidence>
<feature type="domain" description="C2" evidence="1">
    <location>
        <begin position="34"/>
        <end position="151"/>
    </location>
</feature>
<dbReference type="Pfam" id="PF00168">
    <property type="entry name" value="C2"/>
    <property type="match status" value="2"/>
</dbReference>
<dbReference type="GO" id="GO:0001771">
    <property type="term" value="P:immunological synapse formation"/>
    <property type="evidence" value="ECO:0007669"/>
    <property type="project" value="TreeGrafter"/>
</dbReference>
<dbReference type="GO" id="GO:0051607">
    <property type="term" value="P:defense response to virus"/>
    <property type="evidence" value="ECO:0007669"/>
    <property type="project" value="TreeGrafter"/>
</dbReference>
<proteinExistence type="predicted"/>
<dbReference type="GO" id="GO:0001913">
    <property type="term" value="P:T cell mediated cytotoxicity"/>
    <property type="evidence" value="ECO:0007669"/>
    <property type="project" value="TreeGrafter"/>
</dbReference>
<gene>
    <name evidence="2" type="ORF">AKAME5_001956600</name>
</gene>
<dbReference type="InterPro" id="IPR035892">
    <property type="entry name" value="C2_domain_sf"/>
</dbReference>
<reference evidence="2" key="1">
    <citation type="submission" date="2022-08" db="EMBL/GenBank/DDBJ databases">
        <title>Genome sequencing of akame (Lates japonicus).</title>
        <authorList>
            <person name="Hashiguchi Y."/>
            <person name="Takahashi H."/>
        </authorList>
    </citation>
    <scope>NUCLEOTIDE SEQUENCE</scope>
    <source>
        <strain evidence="2">Kochi</strain>
    </source>
</reference>
<dbReference type="GO" id="GO:0016020">
    <property type="term" value="C:membrane"/>
    <property type="evidence" value="ECO:0007669"/>
    <property type="project" value="TreeGrafter"/>
</dbReference>
<sequence length="289" mass="32477">MSGTTHLSKVFRENCIWRGEKQGIKTTVSCEAMASNLPLLFLVLCSLSVAQSQLKLFNIRASGLPSDLFGTTDGYVKVFCGSATLGSTSICQDDANPWWEEEFSYFKAQQNNILRLEVYDSDVVFDDLLGICQRQIKVGTHEHDCFLEKDYGAFCEAMTSSLPLLLLVLCSLTVAEAQLKLFNLRASDLPSNILGTADAYVKVFSGSATLGETSVRNNNPNPWWEEEFTHFKAQENDILRLEVHDSDFLFDDLLGVCQRQMKLGIHEHDCFLEKGGILHYSYTLDRQSQ</sequence>
<organism evidence="2 3">
    <name type="scientific">Lates japonicus</name>
    <name type="common">Japanese lates</name>
    <dbReference type="NCBI Taxonomy" id="270547"/>
    <lineage>
        <taxon>Eukaryota</taxon>
        <taxon>Metazoa</taxon>
        <taxon>Chordata</taxon>
        <taxon>Craniata</taxon>
        <taxon>Vertebrata</taxon>
        <taxon>Euteleostomi</taxon>
        <taxon>Actinopterygii</taxon>
        <taxon>Neopterygii</taxon>
        <taxon>Teleostei</taxon>
        <taxon>Neoteleostei</taxon>
        <taxon>Acanthomorphata</taxon>
        <taxon>Carangaria</taxon>
        <taxon>Carangaria incertae sedis</taxon>
        <taxon>Centropomidae</taxon>
        <taxon>Lates</taxon>
    </lineage>
</organism>
<keyword evidence="3" id="KW-1185">Reference proteome</keyword>